<keyword evidence="2" id="KW-1133">Transmembrane helix</keyword>
<proteinExistence type="predicted"/>
<dbReference type="KEGG" id="amob:HG15A2_12150"/>
<feature type="transmembrane region" description="Helical" evidence="2">
    <location>
        <begin position="214"/>
        <end position="235"/>
    </location>
</feature>
<dbReference type="RefSeq" id="WP_145058730.1">
    <property type="nucleotide sequence ID" value="NZ_CP036263.1"/>
</dbReference>
<feature type="transmembrane region" description="Helical" evidence="2">
    <location>
        <begin position="119"/>
        <end position="139"/>
    </location>
</feature>
<protein>
    <submittedName>
        <fullName evidence="3">Uncharacterized protein</fullName>
    </submittedName>
</protein>
<keyword evidence="2" id="KW-0472">Membrane</keyword>
<accession>A0A517MSS8</accession>
<dbReference type="Proteomes" id="UP000319852">
    <property type="component" value="Chromosome"/>
</dbReference>
<keyword evidence="4" id="KW-1185">Reference proteome</keyword>
<feature type="transmembrane region" description="Helical" evidence="2">
    <location>
        <begin position="74"/>
        <end position="107"/>
    </location>
</feature>
<evidence type="ECO:0000313" key="3">
    <source>
        <dbReference type="EMBL" id="QDS97946.1"/>
    </source>
</evidence>
<name>A0A517MSS8_9BACT</name>
<feature type="region of interest" description="Disordered" evidence="1">
    <location>
        <begin position="1"/>
        <end position="24"/>
    </location>
</feature>
<evidence type="ECO:0000256" key="2">
    <source>
        <dbReference type="SAM" id="Phobius"/>
    </source>
</evidence>
<feature type="transmembrane region" description="Helical" evidence="2">
    <location>
        <begin position="36"/>
        <end position="62"/>
    </location>
</feature>
<gene>
    <name evidence="3" type="ORF">HG15A2_12150</name>
</gene>
<dbReference type="EMBL" id="CP036263">
    <property type="protein sequence ID" value="QDS97946.1"/>
    <property type="molecule type" value="Genomic_DNA"/>
</dbReference>
<evidence type="ECO:0000256" key="1">
    <source>
        <dbReference type="SAM" id="MobiDB-lite"/>
    </source>
</evidence>
<sequence length="250" mass="26707">MELPKIEQPSISAGASSHSPTQEARELFSKPDRDRLLPAGVVGIALAGGLYPLAFVTLVFIHDGPPKMNQGVNVFGSILLGCLFGFFIGCLYAFVVGGLLMMVAVVAAKLLSAQYEKPWLASVLGGCAGLICTMPPISYDARPEPIAFVAMSIAVVMGQIGGAWGAELRRRKLSIQLPTSGGLAHFSLKQMLILTAELSVLFAFLSALQFSNPTYWAILTCGVWLAASTGAWKLWRTYRDRNLTAAKADG</sequence>
<reference evidence="3 4" key="1">
    <citation type="submission" date="2019-02" db="EMBL/GenBank/DDBJ databases">
        <title>Deep-cultivation of Planctomycetes and their phenomic and genomic characterization uncovers novel biology.</title>
        <authorList>
            <person name="Wiegand S."/>
            <person name="Jogler M."/>
            <person name="Boedeker C."/>
            <person name="Pinto D."/>
            <person name="Vollmers J."/>
            <person name="Rivas-Marin E."/>
            <person name="Kohn T."/>
            <person name="Peeters S.H."/>
            <person name="Heuer A."/>
            <person name="Rast P."/>
            <person name="Oberbeckmann S."/>
            <person name="Bunk B."/>
            <person name="Jeske O."/>
            <person name="Meyerdierks A."/>
            <person name="Storesund J.E."/>
            <person name="Kallscheuer N."/>
            <person name="Luecker S."/>
            <person name="Lage O.M."/>
            <person name="Pohl T."/>
            <person name="Merkel B.J."/>
            <person name="Hornburger P."/>
            <person name="Mueller R.-W."/>
            <person name="Bruemmer F."/>
            <person name="Labrenz M."/>
            <person name="Spormann A.M."/>
            <person name="Op den Camp H."/>
            <person name="Overmann J."/>
            <person name="Amann R."/>
            <person name="Jetten M.S.M."/>
            <person name="Mascher T."/>
            <person name="Medema M.H."/>
            <person name="Devos D.P."/>
            <person name="Kaster A.-K."/>
            <person name="Ovreas L."/>
            <person name="Rohde M."/>
            <person name="Galperin M.Y."/>
            <person name="Jogler C."/>
        </authorList>
    </citation>
    <scope>NUCLEOTIDE SEQUENCE [LARGE SCALE GENOMIC DNA]</scope>
    <source>
        <strain evidence="3 4">HG15A2</strain>
    </source>
</reference>
<dbReference type="AlphaFoldDB" id="A0A517MSS8"/>
<organism evidence="3 4">
    <name type="scientific">Adhaeretor mobilis</name>
    <dbReference type="NCBI Taxonomy" id="1930276"/>
    <lineage>
        <taxon>Bacteria</taxon>
        <taxon>Pseudomonadati</taxon>
        <taxon>Planctomycetota</taxon>
        <taxon>Planctomycetia</taxon>
        <taxon>Pirellulales</taxon>
        <taxon>Lacipirellulaceae</taxon>
        <taxon>Adhaeretor</taxon>
    </lineage>
</organism>
<feature type="compositionally biased region" description="Polar residues" evidence="1">
    <location>
        <begin position="9"/>
        <end position="22"/>
    </location>
</feature>
<keyword evidence="2" id="KW-0812">Transmembrane</keyword>
<evidence type="ECO:0000313" key="4">
    <source>
        <dbReference type="Proteomes" id="UP000319852"/>
    </source>
</evidence>
<feature type="transmembrane region" description="Helical" evidence="2">
    <location>
        <begin position="145"/>
        <end position="166"/>
    </location>
</feature>
<feature type="transmembrane region" description="Helical" evidence="2">
    <location>
        <begin position="186"/>
        <end position="208"/>
    </location>
</feature>